<keyword evidence="9 12" id="KW-1133">Transmembrane helix</keyword>
<evidence type="ECO:0000313" key="15">
    <source>
        <dbReference type="EMBL" id="PLS01434.1"/>
    </source>
</evidence>
<keyword evidence="16" id="KW-1185">Reference proteome</keyword>
<comment type="subcellular location">
    <subcellularLocation>
        <location evidence="1">Cell membrane</location>
        <topology evidence="1">Multi-pass membrane protein</topology>
    </subcellularLocation>
</comment>
<evidence type="ECO:0000256" key="12">
    <source>
        <dbReference type="SAM" id="Phobius"/>
    </source>
</evidence>
<dbReference type="PROSITE" id="PS01307">
    <property type="entry name" value="MOTA"/>
    <property type="match status" value="1"/>
</dbReference>
<dbReference type="Pfam" id="PF01618">
    <property type="entry name" value="MotA_ExbB"/>
    <property type="match status" value="1"/>
</dbReference>
<keyword evidence="6 12" id="KW-0812">Transmembrane</keyword>
<keyword evidence="10" id="KW-0406">Ion transport</keyword>
<organism evidence="15 16">
    <name type="scientific">Neobacillus cucumis</name>
    <dbReference type="NCBI Taxonomy" id="1740721"/>
    <lineage>
        <taxon>Bacteria</taxon>
        <taxon>Bacillati</taxon>
        <taxon>Bacillota</taxon>
        <taxon>Bacilli</taxon>
        <taxon>Bacillales</taxon>
        <taxon>Bacillaceae</taxon>
        <taxon>Neobacillus</taxon>
    </lineage>
</organism>
<dbReference type="RefSeq" id="WP_101651559.1">
    <property type="nucleotide sequence ID" value="NZ_PGVE01000095.1"/>
</dbReference>
<evidence type="ECO:0000256" key="5">
    <source>
        <dbReference type="ARBA" id="ARBA00022500"/>
    </source>
</evidence>
<keyword evidence="15" id="KW-0966">Cell projection</keyword>
<dbReference type="AlphaFoldDB" id="A0A2N5H7E2"/>
<dbReference type="NCBIfam" id="NF005997">
    <property type="entry name" value="PRK08124.1"/>
    <property type="match status" value="1"/>
</dbReference>
<reference evidence="15 16" key="1">
    <citation type="submission" date="2017-11" db="EMBL/GenBank/DDBJ databases">
        <title>Comparitive Functional Genomics of Dry Heat Resistant strains isolated from the Viking Spacecraft.</title>
        <authorList>
            <person name="Seuylemezian A."/>
            <person name="Cooper K."/>
            <person name="Vaishampayan P."/>
        </authorList>
    </citation>
    <scope>NUCLEOTIDE SEQUENCE [LARGE SCALE GENOMIC DNA]</scope>
    <source>
        <strain evidence="15 16">V32-6</strain>
    </source>
</reference>
<feature type="domain" description="MotA/TolQ/ExbB proton channel" evidence="13">
    <location>
        <begin position="102"/>
        <end position="217"/>
    </location>
</feature>
<keyword evidence="7" id="KW-0283">Flagellar rotation</keyword>
<evidence type="ECO:0000256" key="7">
    <source>
        <dbReference type="ARBA" id="ARBA00022779"/>
    </source>
</evidence>
<dbReference type="GO" id="GO:0006935">
    <property type="term" value="P:chemotaxis"/>
    <property type="evidence" value="ECO:0007669"/>
    <property type="project" value="UniProtKB-KW"/>
</dbReference>
<dbReference type="GO" id="GO:0071978">
    <property type="term" value="P:bacterial-type flagellum-dependent swarming motility"/>
    <property type="evidence" value="ECO:0007669"/>
    <property type="project" value="InterPro"/>
</dbReference>
<dbReference type="InterPro" id="IPR002898">
    <property type="entry name" value="MotA_ExbB_proton_chnl"/>
</dbReference>
<dbReference type="GO" id="GO:0005886">
    <property type="term" value="C:plasma membrane"/>
    <property type="evidence" value="ECO:0007669"/>
    <property type="project" value="UniProtKB-SubCell"/>
</dbReference>
<feature type="transmembrane region" description="Helical" evidence="12">
    <location>
        <begin position="183"/>
        <end position="201"/>
    </location>
</feature>
<evidence type="ECO:0000256" key="10">
    <source>
        <dbReference type="ARBA" id="ARBA00023065"/>
    </source>
</evidence>
<feature type="domain" description="Motility protein A N-terminal" evidence="14">
    <location>
        <begin position="6"/>
        <end position="86"/>
    </location>
</feature>
<keyword evidence="3" id="KW-0813">Transport</keyword>
<proteinExistence type="inferred from homology"/>
<keyword evidence="15" id="KW-0282">Flagellum</keyword>
<dbReference type="InterPro" id="IPR046786">
    <property type="entry name" value="MotA_N"/>
</dbReference>
<evidence type="ECO:0000256" key="11">
    <source>
        <dbReference type="ARBA" id="ARBA00023136"/>
    </source>
</evidence>
<evidence type="ECO:0000256" key="1">
    <source>
        <dbReference type="ARBA" id="ARBA00004651"/>
    </source>
</evidence>
<dbReference type="PANTHER" id="PTHR30433">
    <property type="entry name" value="CHEMOTAXIS PROTEIN MOTA"/>
    <property type="match status" value="1"/>
</dbReference>
<feature type="transmembrane region" description="Helical" evidence="12">
    <location>
        <begin position="150"/>
        <end position="171"/>
    </location>
</feature>
<dbReference type="OrthoDB" id="9806929at2"/>
<evidence type="ECO:0000256" key="6">
    <source>
        <dbReference type="ARBA" id="ARBA00022692"/>
    </source>
</evidence>
<dbReference type="GO" id="GO:1902600">
    <property type="term" value="P:proton transmembrane transport"/>
    <property type="evidence" value="ECO:0007669"/>
    <property type="project" value="UniProtKB-KW"/>
</dbReference>
<evidence type="ECO:0000313" key="16">
    <source>
        <dbReference type="Proteomes" id="UP000234950"/>
    </source>
</evidence>
<keyword evidence="15" id="KW-0969">Cilium</keyword>
<evidence type="ECO:0000256" key="3">
    <source>
        <dbReference type="ARBA" id="ARBA00022448"/>
    </source>
</evidence>
<dbReference type="PANTHER" id="PTHR30433:SF3">
    <property type="entry name" value="MOTILITY PROTEIN A"/>
    <property type="match status" value="1"/>
</dbReference>
<dbReference type="InterPro" id="IPR047055">
    <property type="entry name" value="MotA-like"/>
</dbReference>
<evidence type="ECO:0000256" key="9">
    <source>
        <dbReference type="ARBA" id="ARBA00022989"/>
    </source>
</evidence>
<evidence type="ECO:0000256" key="8">
    <source>
        <dbReference type="ARBA" id="ARBA00022781"/>
    </source>
</evidence>
<evidence type="ECO:0000256" key="2">
    <source>
        <dbReference type="ARBA" id="ARBA00008038"/>
    </source>
</evidence>
<keyword evidence="4" id="KW-1003">Cell membrane</keyword>
<evidence type="ECO:0000259" key="13">
    <source>
        <dbReference type="Pfam" id="PF01618"/>
    </source>
</evidence>
<dbReference type="EMBL" id="PGVE01000095">
    <property type="protein sequence ID" value="PLS01434.1"/>
    <property type="molecule type" value="Genomic_DNA"/>
</dbReference>
<comment type="similarity">
    <text evidence="2">Belongs to the MotA family.</text>
</comment>
<keyword evidence="5" id="KW-0145">Chemotaxis</keyword>
<evidence type="ECO:0000256" key="4">
    <source>
        <dbReference type="ARBA" id="ARBA00022475"/>
    </source>
</evidence>
<dbReference type="Pfam" id="PF20560">
    <property type="entry name" value="MotA_N"/>
    <property type="match status" value="1"/>
</dbReference>
<dbReference type="InterPro" id="IPR000540">
    <property type="entry name" value="Flag_MotA_CS"/>
</dbReference>
<sequence length="265" mass="28701">MSLTTIIGLILAIISIGIGMVLKGVSVQSLGNPAAFLIIFGGTLASLLVAFPLSEIKKLPQLFKIAFVEPKLPTPSEVIDMMVEWSMVARREGVLALEEMAETVEDPFLKNGLEMIIDGSDRNQMEEILLDELDAVAERHKAGSLIFSQAGMYAPTLGVLGAVVGLIAALGNLNDMDVLGHSIAAAFIATLLGIFSGYVLWHPISNKLKRISKKEQDIKVMMIDGLLAIQDGLTPKLIERKLSVYLPSKARLKQEETFSEEAEIA</sequence>
<protein>
    <submittedName>
        <fullName evidence="15">Flagellar motor protein MotA</fullName>
    </submittedName>
</protein>
<evidence type="ECO:0000259" key="14">
    <source>
        <dbReference type="Pfam" id="PF20560"/>
    </source>
</evidence>
<feature type="transmembrane region" description="Helical" evidence="12">
    <location>
        <begin position="35"/>
        <end position="54"/>
    </location>
</feature>
<accession>A0A2N5H7E2</accession>
<keyword evidence="8" id="KW-0375">Hydrogen ion transport</keyword>
<gene>
    <name evidence="15" type="ORF">CVD27_25045</name>
</gene>
<dbReference type="Proteomes" id="UP000234950">
    <property type="component" value="Unassembled WGS sequence"/>
</dbReference>
<name>A0A2N5H7E2_9BACI</name>
<comment type="caution">
    <text evidence="15">The sequence shown here is derived from an EMBL/GenBank/DDBJ whole genome shotgun (WGS) entry which is preliminary data.</text>
</comment>
<keyword evidence="11 12" id="KW-0472">Membrane</keyword>